<dbReference type="AlphaFoldDB" id="A0A0E9PW03"/>
<accession>A0A0E9PW03</accession>
<protein>
    <submittedName>
        <fullName evidence="1">Uncharacterized protein</fullName>
    </submittedName>
</protein>
<reference evidence="1" key="1">
    <citation type="submission" date="2014-11" db="EMBL/GenBank/DDBJ databases">
        <authorList>
            <person name="Amaro Gonzalez C."/>
        </authorList>
    </citation>
    <scope>NUCLEOTIDE SEQUENCE</scope>
</reference>
<name>A0A0E9PW03_ANGAN</name>
<proteinExistence type="predicted"/>
<evidence type="ECO:0000313" key="1">
    <source>
        <dbReference type="EMBL" id="JAH08699.1"/>
    </source>
</evidence>
<organism evidence="1">
    <name type="scientific">Anguilla anguilla</name>
    <name type="common">European freshwater eel</name>
    <name type="synonym">Muraena anguilla</name>
    <dbReference type="NCBI Taxonomy" id="7936"/>
    <lineage>
        <taxon>Eukaryota</taxon>
        <taxon>Metazoa</taxon>
        <taxon>Chordata</taxon>
        <taxon>Craniata</taxon>
        <taxon>Vertebrata</taxon>
        <taxon>Euteleostomi</taxon>
        <taxon>Actinopterygii</taxon>
        <taxon>Neopterygii</taxon>
        <taxon>Teleostei</taxon>
        <taxon>Anguilliformes</taxon>
        <taxon>Anguillidae</taxon>
        <taxon>Anguilla</taxon>
    </lineage>
</organism>
<sequence length="22" mass="2577">MVKPKCIKYPLITAESLLFNHM</sequence>
<reference evidence="1" key="2">
    <citation type="journal article" date="2015" name="Fish Shellfish Immunol.">
        <title>Early steps in the European eel (Anguilla anguilla)-Vibrio vulnificus interaction in the gills: Role of the RtxA13 toxin.</title>
        <authorList>
            <person name="Callol A."/>
            <person name="Pajuelo D."/>
            <person name="Ebbesson L."/>
            <person name="Teles M."/>
            <person name="MacKenzie S."/>
            <person name="Amaro C."/>
        </authorList>
    </citation>
    <scope>NUCLEOTIDE SEQUENCE</scope>
</reference>
<dbReference type="EMBL" id="GBXM01099878">
    <property type="protein sequence ID" value="JAH08699.1"/>
    <property type="molecule type" value="Transcribed_RNA"/>
</dbReference>